<sequence>MAPLRILCVHGYRQSGGSFREKTGALRKLLRRHAELAFITAPHQVPPNPAHNSQDQEKSSDVSDEDQRGWWFSDVQARSFDARQECESSLGLEESLDAVRVALKDMGPFDGILGFSQGAALVAMVCALQERQLEPAFNFRFAILVAGFRSACAQHQHFYEDLQITLPSLHVFGQEDKVIPERMSRDLLPVFPGAHVLTHPGGHFIPAASAHRQIYQEFLQRFQ</sequence>
<evidence type="ECO:0000256" key="2">
    <source>
        <dbReference type="ARBA" id="ARBA00021974"/>
    </source>
</evidence>
<evidence type="ECO:0000256" key="3">
    <source>
        <dbReference type="ARBA" id="ARBA00022487"/>
    </source>
</evidence>
<keyword evidence="4" id="KW-0378">Hydrolase</keyword>
<evidence type="ECO:0000256" key="7">
    <source>
        <dbReference type="ARBA" id="ARBA00093420"/>
    </source>
</evidence>
<evidence type="ECO:0000256" key="4">
    <source>
        <dbReference type="ARBA" id="ARBA00022801"/>
    </source>
</evidence>
<evidence type="ECO:0000256" key="1">
    <source>
        <dbReference type="ARBA" id="ARBA00005863"/>
    </source>
</evidence>
<dbReference type="GO" id="GO:0005737">
    <property type="term" value="C:cytoplasm"/>
    <property type="evidence" value="ECO:0007669"/>
    <property type="project" value="TreeGrafter"/>
</dbReference>
<reference evidence="11" key="2">
    <citation type="submission" date="2025-08" db="UniProtKB">
        <authorList>
            <consortium name="Ensembl"/>
        </authorList>
    </citation>
    <scope>IDENTIFICATION</scope>
</reference>
<organism evidence="11 12">
    <name type="scientific">Pygocentrus nattereri</name>
    <name type="common">Red-bellied piranha</name>
    <dbReference type="NCBI Taxonomy" id="42514"/>
    <lineage>
        <taxon>Eukaryota</taxon>
        <taxon>Metazoa</taxon>
        <taxon>Chordata</taxon>
        <taxon>Craniata</taxon>
        <taxon>Vertebrata</taxon>
        <taxon>Euteleostomi</taxon>
        <taxon>Actinopterygii</taxon>
        <taxon>Neopterygii</taxon>
        <taxon>Teleostei</taxon>
        <taxon>Ostariophysi</taxon>
        <taxon>Characiformes</taxon>
        <taxon>Characoidei</taxon>
        <taxon>Pygocentrus</taxon>
    </lineage>
</organism>
<dbReference type="Pfam" id="PF03959">
    <property type="entry name" value="FSH1"/>
    <property type="match status" value="1"/>
</dbReference>
<accession>A0AAR2KUG9</accession>
<dbReference type="GO" id="GO:0032526">
    <property type="term" value="P:response to retinoic acid"/>
    <property type="evidence" value="ECO:0007669"/>
    <property type="project" value="TreeGrafter"/>
</dbReference>
<dbReference type="RefSeq" id="XP_037402929.1">
    <property type="nucleotide sequence ID" value="XM_037547032.1"/>
</dbReference>
<feature type="compositionally biased region" description="Basic and acidic residues" evidence="9">
    <location>
        <begin position="54"/>
        <end position="66"/>
    </location>
</feature>
<reference evidence="11" key="3">
    <citation type="submission" date="2025-09" db="UniProtKB">
        <authorList>
            <consortium name="Ensembl"/>
        </authorList>
    </citation>
    <scope>IDENTIFICATION</scope>
</reference>
<comment type="similarity">
    <text evidence="1">Belongs to the LovG family.</text>
</comment>
<comment type="function">
    <text evidence="7">Exhibits ester hydrolase activity with a strong preference for long-chain alkyl ester substrates and high selectivity against a variety of short, branched, and substituted esters. Is able to hydrolyze ester bonds within a wide range of p-nitrophenyl derivatives (C2-C14) in vitro, with a strong preference toward substrates of &gt;8 carbons.</text>
</comment>
<feature type="domain" description="Serine hydrolase" evidence="10">
    <location>
        <begin position="3"/>
        <end position="213"/>
    </location>
</feature>
<evidence type="ECO:0000313" key="11">
    <source>
        <dbReference type="Ensembl" id="ENSPNAP00000065781.1"/>
    </source>
</evidence>
<dbReference type="InterPro" id="IPR029058">
    <property type="entry name" value="AB_hydrolase_fold"/>
</dbReference>
<reference evidence="11 12" key="1">
    <citation type="submission" date="2020-10" db="EMBL/GenBank/DDBJ databases">
        <title>Pygocentrus nattereri (red-bellied piranha) genome, fPygNat1, primary haplotype.</title>
        <authorList>
            <person name="Myers G."/>
            <person name="Meyer A."/>
            <person name="Karagic N."/>
            <person name="Pippel M."/>
            <person name="Winkler S."/>
            <person name="Tracey A."/>
            <person name="Wood J."/>
            <person name="Formenti G."/>
            <person name="Howe K."/>
            <person name="Fedrigo O."/>
            <person name="Jarvis E.D."/>
        </authorList>
    </citation>
    <scope>NUCLEOTIDE SEQUENCE [LARGE SCALE GENOMIC DNA]</scope>
</reference>
<evidence type="ECO:0000256" key="6">
    <source>
        <dbReference type="ARBA" id="ARBA00051142"/>
    </source>
</evidence>
<proteinExistence type="inferred from homology"/>
<dbReference type="Gene3D" id="3.40.50.1820">
    <property type="entry name" value="alpha/beta hydrolase"/>
    <property type="match status" value="1"/>
</dbReference>
<evidence type="ECO:0000313" key="12">
    <source>
        <dbReference type="Proteomes" id="UP001501920"/>
    </source>
</evidence>
<dbReference type="Proteomes" id="UP001501920">
    <property type="component" value="Chromosome 18"/>
</dbReference>
<keyword evidence="3" id="KW-0719">Serine esterase</keyword>
<dbReference type="GO" id="GO:0005634">
    <property type="term" value="C:nucleus"/>
    <property type="evidence" value="ECO:0007669"/>
    <property type="project" value="TreeGrafter"/>
</dbReference>
<evidence type="ECO:0000256" key="5">
    <source>
        <dbReference type="ARBA" id="ARBA00039155"/>
    </source>
</evidence>
<dbReference type="PANTHER" id="PTHR48070:SF6">
    <property type="entry name" value="ESTERASE OVCA2"/>
    <property type="match status" value="1"/>
</dbReference>
<evidence type="ECO:0000259" key="10">
    <source>
        <dbReference type="Pfam" id="PF03959"/>
    </source>
</evidence>
<evidence type="ECO:0000256" key="8">
    <source>
        <dbReference type="ARBA" id="ARBA00093679"/>
    </source>
</evidence>
<dbReference type="GeneID" id="108411114"/>
<gene>
    <name evidence="11" type="primary">OVCA2</name>
</gene>
<dbReference type="GeneTree" id="ENSGT00390000003541"/>
<name>A0AAR2KUG9_PYGNA</name>
<keyword evidence="12" id="KW-1185">Reference proteome</keyword>
<comment type="catalytic activity">
    <reaction evidence="6">
        <text>a carboxylic ester + H2O = an alcohol + a carboxylate + H(+)</text>
        <dbReference type="Rhea" id="RHEA:21164"/>
        <dbReference type="ChEBI" id="CHEBI:15377"/>
        <dbReference type="ChEBI" id="CHEBI:15378"/>
        <dbReference type="ChEBI" id="CHEBI:29067"/>
        <dbReference type="ChEBI" id="CHEBI:30879"/>
        <dbReference type="ChEBI" id="CHEBI:33308"/>
        <dbReference type="EC" id="3.1.1.1"/>
    </reaction>
</comment>
<evidence type="ECO:0000256" key="9">
    <source>
        <dbReference type="SAM" id="MobiDB-lite"/>
    </source>
</evidence>
<dbReference type="EC" id="3.1.1.1" evidence="5"/>
<dbReference type="GO" id="GO:0106435">
    <property type="term" value="F:carboxylesterase activity"/>
    <property type="evidence" value="ECO:0007669"/>
    <property type="project" value="UniProtKB-EC"/>
</dbReference>
<dbReference type="InterPro" id="IPR050593">
    <property type="entry name" value="LovG"/>
</dbReference>
<dbReference type="AlphaFoldDB" id="A0AAR2KUG9"/>
<dbReference type="PANTHER" id="PTHR48070">
    <property type="entry name" value="ESTERASE OVCA2"/>
    <property type="match status" value="1"/>
</dbReference>
<dbReference type="InterPro" id="IPR005645">
    <property type="entry name" value="FSH-like_dom"/>
</dbReference>
<feature type="region of interest" description="Disordered" evidence="9">
    <location>
        <begin position="41"/>
        <end position="66"/>
    </location>
</feature>
<protein>
    <recommendedName>
        <fullName evidence="2">Esterase OVCA2</fullName>
        <ecNumber evidence="5">3.1.1.1</ecNumber>
    </recommendedName>
    <alternativeName>
        <fullName evidence="8">OVCA2 serine hydrolase domain-containing protein</fullName>
    </alternativeName>
</protein>
<dbReference type="Ensembl" id="ENSPNAT00000041500.1">
    <property type="protein sequence ID" value="ENSPNAP00000065781.1"/>
    <property type="gene ID" value="ENSPNAG00000036600.1"/>
</dbReference>
<dbReference type="FunFam" id="3.40.50.1820:FF:000073">
    <property type="entry name" value="esterase OVCA2 isoform X6"/>
    <property type="match status" value="1"/>
</dbReference>
<dbReference type="SUPFAM" id="SSF53474">
    <property type="entry name" value="alpha/beta-Hydrolases"/>
    <property type="match status" value="1"/>
</dbReference>